<dbReference type="OrthoDB" id="9777133at2"/>
<dbReference type="Proteomes" id="UP000062260">
    <property type="component" value="Chromosome"/>
</dbReference>
<dbReference type="Pfam" id="PF03883">
    <property type="entry name" value="H2O2_YaaD"/>
    <property type="match status" value="1"/>
</dbReference>
<reference evidence="2" key="2">
    <citation type="submission" date="2016-01" db="EMBL/GenBank/DDBJ databases">
        <title>Six Aerococcus type strain genome sequencing and assembly using PacBio and Illumina Hiseq.</title>
        <authorList>
            <person name="Carkaci D."/>
            <person name="Dargis R."/>
            <person name="Nielsen X.C."/>
            <person name="Skovgaard O."/>
            <person name="Fuursted K."/>
            <person name="Christensen J.J."/>
        </authorList>
    </citation>
    <scope>NUCLEOTIDE SEQUENCE [LARGE SCALE GENOMIC DNA]</scope>
    <source>
        <strain evidence="2">CCUG42038B</strain>
    </source>
</reference>
<organism evidence="1 2">
    <name type="scientific">Aerococcus urinaehominis</name>
    <dbReference type="NCBI Taxonomy" id="128944"/>
    <lineage>
        <taxon>Bacteria</taxon>
        <taxon>Bacillati</taxon>
        <taxon>Bacillota</taxon>
        <taxon>Bacilli</taxon>
        <taxon>Lactobacillales</taxon>
        <taxon>Aerococcaceae</taxon>
        <taxon>Aerococcus</taxon>
    </lineage>
</organism>
<dbReference type="RefSeq" id="WP_067979371.1">
    <property type="nucleotide sequence ID" value="NZ_CP014163.1"/>
</dbReference>
<accession>A0A109RGU3</accession>
<dbReference type="STRING" id="128944.AWM75_05610"/>
<name>A0A109RGU3_9LACT</name>
<keyword evidence="2" id="KW-1185">Reference proteome</keyword>
<dbReference type="PANTHER" id="PTHR30283">
    <property type="entry name" value="PEROXIDE STRESS RESPONSE PROTEIN YAAA"/>
    <property type="match status" value="1"/>
</dbReference>
<dbReference type="PANTHER" id="PTHR30283:SF4">
    <property type="entry name" value="PEROXIDE STRESS RESISTANCE PROTEIN YAAA"/>
    <property type="match status" value="1"/>
</dbReference>
<dbReference type="GO" id="GO:0005829">
    <property type="term" value="C:cytosol"/>
    <property type="evidence" value="ECO:0007669"/>
    <property type="project" value="TreeGrafter"/>
</dbReference>
<proteinExistence type="predicted"/>
<dbReference type="EMBL" id="CP014163">
    <property type="protein sequence ID" value="AMB99503.1"/>
    <property type="molecule type" value="Genomic_DNA"/>
</dbReference>
<dbReference type="AlphaFoldDB" id="A0A109RGU3"/>
<protein>
    <submittedName>
        <fullName evidence="1">Uncharacterized protein</fullName>
    </submittedName>
</protein>
<dbReference type="GO" id="GO:0033194">
    <property type="term" value="P:response to hydroperoxide"/>
    <property type="evidence" value="ECO:0007669"/>
    <property type="project" value="TreeGrafter"/>
</dbReference>
<dbReference type="KEGG" id="auh:AWM75_05610"/>
<dbReference type="InterPro" id="IPR005583">
    <property type="entry name" value="YaaA"/>
</dbReference>
<sequence length="239" mass="27525">MKEIIILSPAKEMDMTVGQERPLVNAYSNHVRSTLLEMNLEQIGQIFKIKADKAQQVVACYQRLLDDYAKPAKATYQGLAFRQLHFDQLDSEFCDQHLRILSALYGPLKPSQAINPYRLDFNCRLNLGDTSLRQAWLDNYHDQLQGYRIFNLASQEFANLVNRQENEVIDIVFLRDARTQKAAPSATAKKLRGQLANYLLLYQDFSLASFKDFTSLGYTYQPELSKKQKLVYANLELSD</sequence>
<reference evidence="1 2" key="1">
    <citation type="journal article" date="2016" name="Genome Announc.">
        <title>Complete Genome Sequences of Aerococcus christensenii CCUG 28831T, Aerococcus sanguinicola CCUG 43001T, Aerococcus urinae CCUG 36881T, Aerococcus urinaeequi CCUG 28094T, Aerococcus urinaehominis CCUG 42038 BT, and Aerococcus viridans CCUG 4311T.</title>
        <authorList>
            <person name="Carkaci D."/>
            <person name="Dargis R."/>
            <person name="Nielsen X.C."/>
            <person name="Skovgaard O."/>
            <person name="Fuursted K."/>
            <person name="Christensen J.J."/>
        </authorList>
    </citation>
    <scope>NUCLEOTIDE SEQUENCE [LARGE SCALE GENOMIC DNA]</scope>
    <source>
        <strain evidence="1 2">CCUG42038B</strain>
    </source>
</reference>
<gene>
    <name evidence="1" type="ORF">AWM75_05610</name>
</gene>
<evidence type="ECO:0000313" key="2">
    <source>
        <dbReference type="Proteomes" id="UP000062260"/>
    </source>
</evidence>
<evidence type="ECO:0000313" key="1">
    <source>
        <dbReference type="EMBL" id="AMB99503.1"/>
    </source>
</evidence>